<evidence type="ECO:0000313" key="2">
    <source>
        <dbReference type="Proteomes" id="UP000540909"/>
    </source>
</evidence>
<reference evidence="1 2" key="1">
    <citation type="submission" date="2020-08" db="EMBL/GenBank/DDBJ databases">
        <title>Genomic Encyclopedia of Type Strains, Phase IV (KMG-V): Genome sequencing to study the core and pangenomes of soil and plant-associated prokaryotes.</title>
        <authorList>
            <person name="Whitman W."/>
        </authorList>
    </citation>
    <scope>NUCLEOTIDE SEQUENCE [LARGE SCALE GENOMIC DNA]</scope>
    <source>
        <strain evidence="1 2">SEMIA 4089</strain>
    </source>
</reference>
<gene>
    <name evidence="1" type="ORF">GGD57_001005</name>
</gene>
<dbReference type="AlphaFoldDB" id="A0A7W6W3G4"/>
<dbReference type="Proteomes" id="UP000540909">
    <property type="component" value="Unassembled WGS sequence"/>
</dbReference>
<evidence type="ECO:0000313" key="1">
    <source>
        <dbReference type="EMBL" id="MBB4234449.1"/>
    </source>
</evidence>
<proteinExistence type="predicted"/>
<dbReference type="EMBL" id="JACIFY010000003">
    <property type="protein sequence ID" value="MBB4234449.1"/>
    <property type="molecule type" value="Genomic_DNA"/>
</dbReference>
<protein>
    <submittedName>
        <fullName evidence="1">Uncharacterized protein</fullName>
    </submittedName>
</protein>
<accession>A0A7W6W3G4</accession>
<name>A0A7W6W3G4_9HYPH</name>
<dbReference type="InterPro" id="IPR028964">
    <property type="entry name" value="Imm8"/>
</dbReference>
<sequence>MLAGMAWEYKGFYIPKEDDWQPEDPSDFGFWMDFYVGNGSGRDAFSVLVCSLPWFMREHGHQVISGRNVIFLPRFDRSALDEFLKAKCSEEDAGKSPHTTMLKIDGIGEWEYRYRF</sequence>
<dbReference type="Pfam" id="PF15586">
    <property type="entry name" value="Imm8"/>
    <property type="match status" value="1"/>
</dbReference>
<comment type="caution">
    <text evidence="1">The sequence shown here is derived from an EMBL/GenBank/DDBJ whole genome shotgun (WGS) entry which is preliminary data.</text>
</comment>
<dbReference type="RefSeq" id="WP_210303742.1">
    <property type="nucleotide sequence ID" value="NZ_JACIFY010000003.1"/>
</dbReference>
<organism evidence="1 2">
    <name type="scientific">Rhizobium esperanzae</name>
    <dbReference type="NCBI Taxonomy" id="1967781"/>
    <lineage>
        <taxon>Bacteria</taxon>
        <taxon>Pseudomonadati</taxon>
        <taxon>Pseudomonadota</taxon>
        <taxon>Alphaproteobacteria</taxon>
        <taxon>Hyphomicrobiales</taxon>
        <taxon>Rhizobiaceae</taxon>
        <taxon>Rhizobium/Agrobacterium group</taxon>
        <taxon>Rhizobium</taxon>
    </lineage>
</organism>